<keyword evidence="1" id="KW-0285">Flavoprotein</keyword>
<dbReference type="SUPFAM" id="SSF51395">
    <property type="entry name" value="FMN-linked oxidoreductases"/>
    <property type="match status" value="1"/>
</dbReference>
<dbReference type="InterPro" id="IPR051799">
    <property type="entry name" value="NADH_flavin_oxidoreductase"/>
</dbReference>
<accession>A0A1S6IMK2</accession>
<dbReference type="PANTHER" id="PTHR43656:SF2">
    <property type="entry name" value="BINDING OXIDOREDUCTASE, PUTATIVE (AFU_ORTHOLOGUE AFUA_2G08260)-RELATED"/>
    <property type="match status" value="1"/>
</dbReference>
<dbReference type="Proteomes" id="UP000188993">
    <property type="component" value="Chromosome"/>
</dbReference>
<reference evidence="4 5" key="1">
    <citation type="journal article" date="2014" name="Int. J. Syst. Evol. Microbiol.">
        <title>Jeotgalibaca dankookensis gen. nov., sp. nov., a member of the family Carnobacteriaceae, isolated from seujeot (Korean traditional food).</title>
        <authorList>
            <person name="Lee D.G."/>
            <person name="Trujillo M.E."/>
            <person name="Kang H."/>
            <person name="Ahn T.Y."/>
        </authorList>
    </citation>
    <scope>NUCLEOTIDE SEQUENCE [LARGE SCALE GENOMIC DNA]</scope>
    <source>
        <strain evidence="4 5">EX-07</strain>
    </source>
</reference>
<evidence type="ECO:0000256" key="1">
    <source>
        <dbReference type="ARBA" id="ARBA00022630"/>
    </source>
</evidence>
<dbReference type="InterPro" id="IPR013785">
    <property type="entry name" value="Aldolase_TIM"/>
</dbReference>
<feature type="domain" description="NADH:flavin oxidoreductase/NADH oxidase N-terminal" evidence="3">
    <location>
        <begin position="17"/>
        <end position="330"/>
    </location>
</feature>
<dbReference type="PANTHER" id="PTHR43656">
    <property type="entry name" value="BINDING OXIDOREDUCTASE, PUTATIVE (AFU_ORTHOLOGUE AFUA_2G08260)-RELATED"/>
    <property type="match status" value="1"/>
</dbReference>
<organism evidence="4 5">
    <name type="scientific">Jeotgalibaca dankookensis</name>
    <dbReference type="NCBI Taxonomy" id="708126"/>
    <lineage>
        <taxon>Bacteria</taxon>
        <taxon>Bacillati</taxon>
        <taxon>Bacillota</taxon>
        <taxon>Bacilli</taxon>
        <taxon>Lactobacillales</taxon>
        <taxon>Carnobacteriaceae</taxon>
        <taxon>Jeotgalibaca</taxon>
    </lineage>
</organism>
<evidence type="ECO:0000256" key="2">
    <source>
        <dbReference type="ARBA" id="ARBA00023002"/>
    </source>
</evidence>
<keyword evidence="2 4" id="KW-0560">Oxidoreductase</keyword>
<dbReference type="EC" id="1.-.-.-" evidence="4"/>
<dbReference type="KEGG" id="jda:BW727_100377"/>
<dbReference type="STRING" id="708126.BW727_100377"/>
<dbReference type="AlphaFoldDB" id="A0A1S6IMK2"/>
<dbReference type="RefSeq" id="WP_062468378.1">
    <property type="nucleotide sequence ID" value="NZ_BBYN01000007.1"/>
</dbReference>
<dbReference type="Pfam" id="PF00724">
    <property type="entry name" value="Oxidored_FMN"/>
    <property type="match status" value="1"/>
</dbReference>
<sequence>MQNEKIKEVFEFPCGLNIENRIVLAPMSTDSGTEKGGLSTEDVDFILKRSEGFGMVILGSHSVSPSGNAFKRGWNIYNPANAPILTKLVEKLHEKNVKVVIQIYHAGRLAQPAFIEGKQPIAPSRIPANRKFASYPRDMTEIEIQQTIKDFRVACEIAMEIGFDGVELHGANTYLLQQFYSAHSNRRQDRWGGSRTKRMTFLIEVVDACIKAIKEKAKRPFLLGYRFSPEELETPGIRMADTKILLTELTKLPLDYVHISLSNYQKKSQEGLNIIEELNQVIPPSIPFIGCGNIQTPKEVKEISEMVSLFSVGNATLSDPLWAKKILQGNHDIKTSMGMKDQKSLAIPLPLWKSMLKAPLVFFKEDLAKEAKK</sequence>
<protein>
    <submittedName>
        <fullName evidence="4">NADH oxidase</fullName>
        <ecNumber evidence="4">1.-.-.-</ecNumber>
    </submittedName>
</protein>
<dbReference type="InterPro" id="IPR001155">
    <property type="entry name" value="OxRdtase_FMN_N"/>
</dbReference>
<gene>
    <name evidence="4" type="ORF">BW727_100377</name>
</gene>
<evidence type="ECO:0000313" key="4">
    <source>
        <dbReference type="EMBL" id="AQS52770.1"/>
    </source>
</evidence>
<dbReference type="GO" id="GO:0016491">
    <property type="term" value="F:oxidoreductase activity"/>
    <property type="evidence" value="ECO:0007669"/>
    <property type="project" value="UniProtKB-KW"/>
</dbReference>
<name>A0A1S6IMK2_9LACT</name>
<keyword evidence="5" id="KW-1185">Reference proteome</keyword>
<proteinExistence type="predicted"/>
<evidence type="ECO:0000259" key="3">
    <source>
        <dbReference type="Pfam" id="PF00724"/>
    </source>
</evidence>
<dbReference type="Gene3D" id="3.20.20.70">
    <property type="entry name" value="Aldolase class I"/>
    <property type="match status" value="1"/>
</dbReference>
<dbReference type="EMBL" id="CP019728">
    <property type="protein sequence ID" value="AQS52770.1"/>
    <property type="molecule type" value="Genomic_DNA"/>
</dbReference>
<dbReference type="GO" id="GO:0010181">
    <property type="term" value="F:FMN binding"/>
    <property type="evidence" value="ECO:0007669"/>
    <property type="project" value="InterPro"/>
</dbReference>
<dbReference type="OrthoDB" id="9806724at2"/>
<evidence type="ECO:0000313" key="5">
    <source>
        <dbReference type="Proteomes" id="UP000188993"/>
    </source>
</evidence>